<dbReference type="CDD" id="cd09272">
    <property type="entry name" value="RNase_HI_RT_Ty1"/>
    <property type="match status" value="1"/>
</dbReference>
<feature type="region of interest" description="Disordered" evidence="1">
    <location>
        <begin position="1211"/>
        <end position="1254"/>
    </location>
</feature>
<feature type="domain" description="Reverse transcriptase Ty1/copia-type" evidence="2">
    <location>
        <begin position="786"/>
        <end position="944"/>
    </location>
</feature>
<dbReference type="InterPro" id="IPR013103">
    <property type="entry name" value="RVT_2"/>
</dbReference>
<dbReference type="PANTHER" id="PTHR11439:SF486">
    <property type="entry name" value="RLK (RECEPTOR-LIKE KINASE) PROTEIN, PUTATIVE-RELATED"/>
    <property type="match status" value="1"/>
</dbReference>
<dbReference type="PANTHER" id="PTHR11439">
    <property type="entry name" value="GAG-POL-RELATED RETROTRANSPOSON"/>
    <property type="match status" value="1"/>
</dbReference>
<feature type="compositionally biased region" description="Polar residues" evidence="1">
    <location>
        <begin position="1302"/>
        <end position="1318"/>
    </location>
</feature>
<name>A0A6L2J5I8_TANCI</name>
<accession>A0A6L2J5I8</accession>
<feature type="compositionally biased region" description="Basic and acidic residues" evidence="1">
    <location>
        <begin position="1287"/>
        <end position="1299"/>
    </location>
</feature>
<feature type="compositionally biased region" description="Polar residues" evidence="1">
    <location>
        <begin position="362"/>
        <end position="376"/>
    </location>
</feature>
<proteinExistence type="predicted"/>
<dbReference type="EMBL" id="BKCJ010000325">
    <property type="protein sequence ID" value="GEU32151.1"/>
    <property type="molecule type" value="Genomic_DNA"/>
</dbReference>
<evidence type="ECO:0000256" key="1">
    <source>
        <dbReference type="SAM" id="MobiDB-lite"/>
    </source>
</evidence>
<evidence type="ECO:0000259" key="2">
    <source>
        <dbReference type="Pfam" id="PF07727"/>
    </source>
</evidence>
<sequence length="1507" mass="169584">MVTSLKAFDEGYSSKNYVRKFLRALYPKWRAKVTAIEESKDLTSLSLDELIENLKVHEMIIKKDSEIVKAKVDRKSLALKAKKESGDEECSTSSSEDEEYAMAVRDFKKFFKRRDKNQRAFVEGPWSDSGEEDDEKVKDETCLVAHASNEVCSESSYFSDENSSINDLALDNEYDKLCKMSLKIITKNKRGCGLRKGRKARTTLLMALPEDHLAKFHKMADAKEMWEAIKSRFGGNDDSKARDNGRRPAYQDDSKALVTIDGEDIDWSGHVEEDTQNYAIMAYSSNNSGSNNESMFMNKECDLKNIPVNDGYAKGMHAVPPPMKGNYMPSGPDVEIDYSKITYGLKQTSADESDSKPIEYASSESNSSLKTTTSTPAPVDNAPKIVCEPKVWIDAPIIEEYESDSDDDSVENVKETGTPNHCPKVKKQGRNSHTRKGLGYAFIRKSCFICGSFSHLIRDCDFYEKRMAKQAELATSKNKVTGKKEHRPVWNNVKRVNHQNKFVLTVLLTKTSKFPVNVARKNFFRQAASTSTASKVNTARSFVNKTRPKRYFYKSHSPNKRPFHNKTAQTTTFSYHKVNTVNTSLSVVKGNEDTAVKASADLFGPSAVQSYGGNLYTLVIIDDYSRKVEESLNVTFDETPSPSKTSPLVDDDLDEDKAIKITEKKNLKNNIVDETLEIDEIVNIKESRNHLLENVIGNINQRTFKSQARNQSNFFCFISTIEPKNVNKALGDESWIVAVQEELNQFIANDVWELVPRPRNRTIIGTKWVFRNKLDENGVVSRNKASAFLNGFINEEVYVAQPSGFIDFEKPDHVYKLKKALYGLKQAPKSWYNKLKSFLIKREYKIGMVDNTLFTKKKNSNLIIVQIYVDDIIFGLTCQDMCDEFAKIMHDEFEMSMMGELNFFFGLQIKQTEDGIFFNQSKYIKEMLKKFGLEDSKPMKTPMSSNTKLTKDEKCESVDSTKYRGMIGTMHLGLWYPKGTGIETIVYVDIDHAGDYVDQKSISGIYTFVGCCLTSWLSKKQTALAISTTKSKYVSAEKACQQALWMKQALIDYDVRLDDVPIMCDNKGAFRPSIIYSFYIPFLLHHMSFGSQIVGDVVVLKFDMHVYTSVLTSDELKIYVAEYFIPLELHPCVPPSGLTMNRLSVDKIDAMPLRHQDSSVADPSPTGVRSEDILHLCKNVIDLRPVHPAMVVEYENKRVLAAKRKAQAAKDRAVGKRVATEGASHRPKNKKTSPLSFALSDSEADGSPCSGSNTHHFASPLNTIIPNEAELTTKGDDLILESVNRAEEDADRHPEHMEDTTEVNSPFSKHSPRSQHSNPSDEDAHNVKDETAHTHASGLTVRSSSGGSHRQAFPRRNPGGDDIGSSLRGNVGLPVPFVPVWNLNTHSILNDAKSCQDVMITLATPAKARDDLWIRTEREREERIKQLETDLASKTSSLTEAEGVVNTLKGDLERLTVDLSQAEIGVKVACFEEEAEAFRPSSLTMTQHERTPLCLSLIPFSTRVTHI</sequence>
<dbReference type="InterPro" id="IPR043502">
    <property type="entry name" value="DNA/RNA_pol_sf"/>
</dbReference>
<feature type="region of interest" description="Disordered" evidence="1">
    <location>
        <begin position="403"/>
        <end position="430"/>
    </location>
</feature>
<feature type="region of interest" description="Disordered" evidence="1">
    <location>
        <begin position="1287"/>
        <end position="1367"/>
    </location>
</feature>
<protein>
    <recommendedName>
        <fullName evidence="2">Reverse transcriptase Ty1/copia-type domain-containing protein</fullName>
    </recommendedName>
</protein>
<evidence type="ECO:0000313" key="3">
    <source>
        <dbReference type="EMBL" id="GEU32151.1"/>
    </source>
</evidence>
<feature type="region of interest" description="Disordered" evidence="1">
    <location>
        <begin position="348"/>
        <end position="376"/>
    </location>
</feature>
<dbReference type="SUPFAM" id="SSF56672">
    <property type="entry name" value="DNA/RNA polymerases"/>
    <property type="match status" value="1"/>
</dbReference>
<feature type="compositionally biased region" description="Basic and acidic residues" evidence="1">
    <location>
        <begin position="1322"/>
        <end position="1333"/>
    </location>
</feature>
<gene>
    <name evidence="3" type="ORF">Tci_004129</name>
</gene>
<organism evidence="3">
    <name type="scientific">Tanacetum cinerariifolium</name>
    <name type="common">Dalmatian daisy</name>
    <name type="synonym">Chrysanthemum cinerariifolium</name>
    <dbReference type="NCBI Taxonomy" id="118510"/>
    <lineage>
        <taxon>Eukaryota</taxon>
        <taxon>Viridiplantae</taxon>
        <taxon>Streptophyta</taxon>
        <taxon>Embryophyta</taxon>
        <taxon>Tracheophyta</taxon>
        <taxon>Spermatophyta</taxon>
        <taxon>Magnoliopsida</taxon>
        <taxon>eudicotyledons</taxon>
        <taxon>Gunneridae</taxon>
        <taxon>Pentapetalae</taxon>
        <taxon>asterids</taxon>
        <taxon>campanulids</taxon>
        <taxon>Asterales</taxon>
        <taxon>Asteraceae</taxon>
        <taxon>Asteroideae</taxon>
        <taxon>Anthemideae</taxon>
        <taxon>Anthemidinae</taxon>
        <taxon>Tanacetum</taxon>
    </lineage>
</organism>
<reference evidence="3" key="1">
    <citation type="journal article" date="2019" name="Sci. Rep.">
        <title>Draft genome of Tanacetum cinerariifolium, the natural source of mosquito coil.</title>
        <authorList>
            <person name="Yamashiro T."/>
            <person name="Shiraishi A."/>
            <person name="Satake H."/>
            <person name="Nakayama K."/>
        </authorList>
    </citation>
    <scope>NUCLEOTIDE SEQUENCE</scope>
</reference>
<dbReference type="Pfam" id="PF07727">
    <property type="entry name" value="RVT_2"/>
    <property type="match status" value="1"/>
</dbReference>
<comment type="caution">
    <text evidence="3">The sequence shown here is derived from an EMBL/GenBank/DDBJ whole genome shotgun (WGS) entry which is preliminary data.</text>
</comment>